<proteinExistence type="inferred from homology"/>
<protein>
    <submittedName>
        <fullName evidence="4">Fumarylacetoacetate hydrolase family protein</fullName>
    </submittedName>
</protein>
<gene>
    <name evidence="4" type="ORF">ACFSFW_23400</name>
</gene>
<dbReference type="InterPro" id="IPR036663">
    <property type="entry name" value="Fumarylacetoacetase_C_sf"/>
</dbReference>
<sequence length="297" mass="33583">MNIIRYNKNGKNQLAIVTEDSIIYDLDFSTFQELDEEAYVKGVSISSFIKEIIKGMVPINKDISELDLLIPIETEEVWAAGVTYQKSRMARNHESSNAHDQQETFYDKVYNADRPEIFLKSTKKRTVGPNQDLFLRNDSNWLVPEPELGLVINRHEKIVGYVVGNDLSCRDIEGENPLYLPQAKIWKRSCSIGPSIRLVDTVNNPYDLLITCSILREGKLVNKQSASTSQLKRKYDELVSYLVKNNEIFDGLVLLTGTAIVPPDNFTLQDGDIVEIEIPEIGVLANTVKKMQVATTV</sequence>
<dbReference type="SUPFAM" id="SSF56529">
    <property type="entry name" value="FAH"/>
    <property type="match status" value="1"/>
</dbReference>
<dbReference type="InterPro" id="IPR051121">
    <property type="entry name" value="FAH"/>
</dbReference>
<evidence type="ECO:0000259" key="3">
    <source>
        <dbReference type="Pfam" id="PF01557"/>
    </source>
</evidence>
<reference evidence="5" key="1">
    <citation type="journal article" date="2019" name="Int. J. Syst. Evol. Microbiol.">
        <title>The Global Catalogue of Microorganisms (GCM) 10K type strain sequencing project: providing services to taxonomists for standard genome sequencing and annotation.</title>
        <authorList>
            <consortium name="The Broad Institute Genomics Platform"/>
            <consortium name="The Broad Institute Genome Sequencing Center for Infectious Disease"/>
            <person name="Wu L."/>
            <person name="Ma J."/>
        </authorList>
    </citation>
    <scope>NUCLEOTIDE SEQUENCE [LARGE SCALE GENOMIC DNA]</scope>
    <source>
        <strain evidence="5">CCUG 15531</strain>
    </source>
</reference>
<dbReference type="RefSeq" id="WP_388042008.1">
    <property type="nucleotide sequence ID" value="NZ_JBHUEK010000034.1"/>
</dbReference>
<dbReference type="GO" id="GO:0016787">
    <property type="term" value="F:hydrolase activity"/>
    <property type="evidence" value="ECO:0007669"/>
    <property type="project" value="UniProtKB-KW"/>
</dbReference>
<evidence type="ECO:0000256" key="1">
    <source>
        <dbReference type="ARBA" id="ARBA00010211"/>
    </source>
</evidence>
<evidence type="ECO:0000313" key="4">
    <source>
        <dbReference type="EMBL" id="MFD1781597.1"/>
    </source>
</evidence>
<dbReference type="PANTHER" id="PTHR42796">
    <property type="entry name" value="FUMARYLACETOACETATE HYDROLASE DOMAIN-CONTAINING PROTEIN 2A-RELATED"/>
    <property type="match status" value="1"/>
</dbReference>
<dbReference type="InterPro" id="IPR011234">
    <property type="entry name" value="Fumarylacetoacetase-like_C"/>
</dbReference>
<dbReference type="PANTHER" id="PTHR42796:SF7">
    <property type="entry name" value="2-DEHYDRO-3-DEOXY-D-ARABINONATE DEHYDRATASE"/>
    <property type="match status" value="1"/>
</dbReference>
<keyword evidence="5" id="KW-1185">Reference proteome</keyword>
<dbReference type="Pfam" id="PF01557">
    <property type="entry name" value="FAA_hydrolase"/>
    <property type="match status" value="1"/>
</dbReference>
<evidence type="ECO:0000313" key="5">
    <source>
        <dbReference type="Proteomes" id="UP001597227"/>
    </source>
</evidence>
<name>A0ABW4MVI2_9BACI</name>
<comment type="similarity">
    <text evidence="1">Belongs to the FAH family.</text>
</comment>
<accession>A0ABW4MVI2</accession>
<keyword evidence="2" id="KW-0479">Metal-binding</keyword>
<organism evidence="4 5">
    <name type="scientific">Fredinandcohnia salidurans</name>
    <dbReference type="NCBI Taxonomy" id="2595041"/>
    <lineage>
        <taxon>Bacteria</taxon>
        <taxon>Bacillati</taxon>
        <taxon>Bacillota</taxon>
        <taxon>Bacilli</taxon>
        <taxon>Bacillales</taxon>
        <taxon>Bacillaceae</taxon>
        <taxon>Fredinandcohnia</taxon>
    </lineage>
</organism>
<dbReference type="EMBL" id="JBHUEK010000034">
    <property type="protein sequence ID" value="MFD1781597.1"/>
    <property type="molecule type" value="Genomic_DNA"/>
</dbReference>
<comment type="caution">
    <text evidence="4">The sequence shown here is derived from an EMBL/GenBank/DDBJ whole genome shotgun (WGS) entry which is preliminary data.</text>
</comment>
<keyword evidence="4" id="KW-0378">Hydrolase</keyword>
<evidence type="ECO:0000256" key="2">
    <source>
        <dbReference type="ARBA" id="ARBA00022723"/>
    </source>
</evidence>
<dbReference type="Proteomes" id="UP001597227">
    <property type="component" value="Unassembled WGS sequence"/>
</dbReference>
<dbReference type="Gene3D" id="3.90.850.10">
    <property type="entry name" value="Fumarylacetoacetase-like, C-terminal domain"/>
    <property type="match status" value="1"/>
</dbReference>
<feature type="domain" description="Fumarylacetoacetase-like C-terminal" evidence="3">
    <location>
        <begin position="110"/>
        <end position="288"/>
    </location>
</feature>